<sequence length="181" mass="18440">MNRLVVIVVACAIVACSFTAELDPLQNGQCGSGQKSCNEHCVGLADPQTGCSLDTCAPCALTNATSRCAPNGSCSISTCRPGFENCDDNALTGCETDINFDPGNCGACGQKCVLANAVPGCSNGVCVVVACNSDWGDCDDRPENGCETRTNANDLHCGECGKSCGPNQHCTASRCVLGEGG</sequence>
<dbReference type="PROSITE" id="PS51257">
    <property type="entry name" value="PROKAR_LIPOPROTEIN"/>
    <property type="match status" value="1"/>
</dbReference>
<protein>
    <recommendedName>
        <fullName evidence="4">Tryptophan synthase alpha chain</fullName>
    </recommendedName>
</protein>
<name>A0ABZ2LC99_9BACT</name>
<gene>
    <name evidence="2" type="ORF">LVJ94_06185</name>
</gene>
<accession>A0ABZ2LC99</accession>
<evidence type="ECO:0000256" key="1">
    <source>
        <dbReference type="SAM" id="SignalP"/>
    </source>
</evidence>
<feature type="chain" id="PRO_5045860379" description="Tryptophan synthase alpha chain" evidence="1">
    <location>
        <begin position="23"/>
        <end position="181"/>
    </location>
</feature>
<reference evidence="2" key="1">
    <citation type="submission" date="2021-12" db="EMBL/GenBank/DDBJ databases">
        <title>Discovery of the Pendulisporaceae a myxobacterial family with distinct sporulation behavior and unique specialized metabolism.</title>
        <authorList>
            <person name="Garcia R."/>
            <person name="Popoff A."/>
            <person name="Bader C.D."/>
            <person name="Loehr J."/>
            <person name="Walesch S."/>
            <person name="Walt C."/>
            <person name="Boldt J."/>
            <person name="Bunk B."/>
            <person name="Haeckl F.J.F.P.J."/>
            <person name="Gunesch A.P."/>
            <person name="Birkelbach J."/>
            <person name="Nuebel U."/>
            <person name="Pietschmann T."/>
            <person name="Bach T."/>
            <person name="Mueller R."/>
        </authorList>
    </citation>
    <scope>NUCLEOTIDE SEQUENCE</scope>
    <source>
        <strain evidence="2">MSr11367</strain>
    </source>
</reference>
<dbReference type="RefSeq" id="WP_394836479.1">
    <property type="nucleotide sequence ID" value="NZ_CP089929.1"/>
</dbReference>
<dbReference type="EMBL" id="CP089983">
    <property type="protein sequence ID" value="WXB06821.1"/>
    <property type="molecule type" value="Genomic_DNA"/>
</dbReference>
<proteinExistence type="predicted"/>
<keyword evidence="1" id="KW-0732">Signal</keyword>
<evidence type="ECO:0008006" key="4">
    <source>
        <dbReference type="Google" id="ProtNLM"/>
    </source>
</evidence>
<organism evidence="2 3">
    <name type="scientific">Pendulispora rubella</name>
    <dbReference type="NCBI Taxonomy" id="2741070"/>
    <lineage>
        <taxon>Bacteria</taxon>
        <taxon>Pseudomonadati</taxon>
        <taxon>Myxococcota</taxon>
        <taxon>Myxococcia</taxon>
        <taxon>Myxococcales</taxon>
        <taxon>Sorangiineae</taxon>
        <taxon>Pendulisporaceae</taxon>
        <taxon>Pendulispora</taxon>
    </lineage>
</organism>
<keyword evidence="3" id="KW-1185">Reference proteome</keyword>
<evidence type="ECO:0000313" key="3">
    <source>
        <dbReference type="Proteomes" id="UP001374803"/>
    </source>
</evidence>
<evidence type="ECO:0000313" key="2">
    <source>
        <dbReference type="EMBL" id="WXB06821.1"/>
    </source>
</evidence>
<dbReference type="Proteomes" id="UP001374803">
    <property type="component" value="Chromosome"/>
</dbReference>
<feature type="signal peptide" evidence="1">
    <location>
        <begin position="1"/>
        <end position="22"/>
    </location>
</feature>